<organism evidence="1 2">
    <name type="scientific">Sphagnum jensenii</name>
    <dbReference type="NCBI Taxonomy" id="128206"/>
    <lineage>
        <taxon>Eukaryota</taxon>
        <taxon>Viridiplantae</taxon>
        <taxon>Streptophyta</taxon>
        <taxon>Embryophyta</taxon>
        <taxon>Bryophyta</taxon>
        <taxon>Sphagnophytina</taxon>
        <taxon>Sphagnopsida</taxon>
        <taxon>Sphagnales</taxon>
        <taxon>Sphagnaceae</taxon>
        <taxon>Sphagnum</taxon>
    </lineage>
</organism>
<protein>
    <submittedName>
        <fullName evidence="1">Uncharacterized protein</fullName>
    </submittedName>
</protein>
<proteinExistence type="predicted"/>
<keyword evidence="2" id="KW-1185">Reference proteome</keyword>
<evidence type="ECO:0000313" key="2">
    <source>
        <dbReference type="Proteomes" id="UP001497522"/>
    </source>
</evidence>
<dbReference type="EMBL" id="OZ023713">
    <property type="protein sequence ID" value="CAK9862363.1"/>
    <property type="molecule type" value="Genomic_DNA"/>
</dbReference>
<accession>A0ABP1AIP9</accession>
<dbReference type="Proteomes" id="UP001497522">
    <property type="component" value="Chromosome 12"/>
</dbReference>
<reference evidence="1" key="1">
    <citation type="submission" date="2024-03" db="EMBL/GenBank/DDBJ databases">
        <authorList>
            <consortium name="ELIXIR-Norway"/>
            <consortium name="Elixir Norway"/>
        </authorList>
    </citation>
    <scope>NUCLEOTIDE SEQUENCE</scope>
</reference>
<evidence type="ECO:0000313" key="1">
    <source>
        <dbReference type="EMBL" id="CAK9862363.1"/>
    </source>
</evidence>
<sequence>MCPLFVLKHNDPIDQIYLCTLRRHHQFVESLQFGDELHVYARFADARWASIVIEKGSTKMVHGKDGHQTIAVNSNVLDKNKSRNLQEEFLKLNLENNPNYNDHLRVVPSVIASSLSYYCDYCYEKILI</sequence>
<name>A0ABP1AIP9_9BRYO</name>
<gene>
    <name evidence="1" type="ORF">CSSPJE1EN2_LOCUS5358</name>
</gene>